<dbReference type="InterPro" id="IPR025668">
    <property type="entry name" value="Tnp_DDE_dom"/>
</dbReference>
<dbReference type="Pfam" id="PF13701">
    <property type="entry name" value="DDE_Tnp_1_4"/>
    <property type="match status" value="1"/>
</dbReference>
<evidence type="ECO:0000259" key="1">
    <source>
        <dbReference type="Pfam" id="PF13701"/>
    </source>
</evidence>
<dbReference type="SUPFAM" id="SSF53098">
    <property type="entry name" value="Ribonuclease H-like"/>
    <property type="match status" value="1"/>
</dbReference>
<proteinExistence type="predicted"/>
<organism evidence="2 3">
    <name type="scientific">Paenibacillus alginolyticus</name>
    <dbReference type="NCBI Taxonomy" id="59839"/>
    <lineage>
        <taxon>Bacteria</taxon>
        <taxon>Bacillati</taxon>
        <taxon>Bacillota</taxon>
        <taxon>Bacilli</taxon>
        <taxon>Bacillales</taxon>
        <taxon>Paenibacillaceae</taxon>
        <taxon>Paenibacillus</taxon>
    </lineage>
</organism>
<gene>
    <name evidence="2" type="ORF">M5X19_06110</name>
</gene>
<dbReference type="NCBIfam" id="NF033539">
    <property type="entry name" value="transpos_IS1380"/>
    <property type="match status" value="1"/>
</dbReference>
<dbReference type="InterPro" id="IPR047960">
    <property type="entry name" value="Transpos_IS1380"/>
</dbReference>
<feature type="domain" description="Transposase DDE" evidence="1">
    <location>
        <begin position="9"/>
        <end position="435"/>
    </location>
</feature>
<protein>
    <submittedName>
        <fullName evidence="2">IS1380 family transposase</fullName>
    </submittedName>
</protein>
<name>A0ABT4G8I6_9BACL</name>
<evidence type="ECO:0000313" key="3">
    <source>
        <dbReference type="Proteomes" id="UP001527099"/>
    </source>
</evidence>
<dbReference type="EMBL" id="JAMDMX010000014">
    <property type="protein sequence ID" value="MCY9692486.1"/>
    <property type="molecule type" value="Genomic_DNA"/>
</dbReference>
<keyword evidence="3" id="KW-1185">Reference proteome</keyword>
<evidence type="ECO:0000313" key="2">
    <source>
        <dbReference type="EMBL" id="MCY9692486.1"/>
    </source>
</evidence>
<accession>A0ABT4G8I6</accession>
<dbReference type="InterPro" id="IPR012337">
    <property type="entry name" value="RNaseH-like_sf"/>
</dbReference>
<comment type="caution">
    <text evidence="2">The sequence shown here is derived from an EMBL/GenBank/DDBJ whole genome shotgun (WGS) entry which is preliminary data.</text>
</comment>
<sequence>MNIKRNVSTSKEMNVEFSLPNATTFGGALPVLTYMKKLKIENHFADALTFSKGPTATYTLPQICLTQVAGRLLGKERICHFEEMEKDTFLARELGLAGGKLPDTTILYRDLDRFDSDEKIQMLKLVNDQVNLRQLKNQKTVILDFDSSVETLYGHQEKAAVGYNPRDHGKASLHPLLCFDGVSHNALNFELRAGNAYTSDGTPEMLEDTLNRLPDNIETLYCRGDKGFGSEEMYAASEGKMIGYVIKMKRSNPLFKLALSRPWCRFYEGTHIIEYTEFEYQANGWSIPRRIIAVRTKEVVDEDQMALFPEYGWEYEWIVTNLLWEGEDIWRFYNHHCGMENYIKEAKNGFALDAITNDGFYPNAADAMLKLIAYNVYQGFKSEVAPDAAKCYTVSRMRRVFWIIPAILVSHARQWTLKLWDGFAKNALWITMLQRSRHIT</sequence>
<reference evidence="2 3" key="1">
    <citation type="submission" date="2022-05" db="EMBL/GenBank/DDBJ databases">
        <title>Genome Sequencing of Bee-Associated Microbes.</title>
        <authorList>
            <person name="Dunlap C."/>
        </authorList>
    </citation>
    <scope>NUCLEOTIDE SEQUENCE [LARGE SCALE GENOMIC DNA]</scope>
    <source>
        <strain evidence="2 3">NRRL B-14421</strain>
    </source>
</reference>
<dbReference type="RefSeq" id="WP_268614032.1">
    <property type="nucleotide sequence ID" value="NZ_JAMDMX010000014.1"/>
</dbReference>
<dbReference type="Proteomes" id="UP001527099">
    <property type="component" value="Unassembled WGS sequence"/>
</dbReference>